<dbReference type="RefSeq" id="WP_013347740.1">
    <property type="nucleotide sequence ID" value="NC_014550.1"/>
</dbReference>
<name>A0ABM9PTS5_GLUAR</name>
<evidence type="ECO:0000259" key="6">
    <source>
        <dbReference type="Pfam" id="PF00933"/>
    </source>
</evidence>
<keyword evidence="2 7" id="KW-0378">Hydrolase</keyword>
<feature type="region of interest" description="Disordered" evidence="4">
    <location>
        <begin position="25"/>
        <end position="87"/>
    </location>
</feature>
<feature type="compositionally biased region" description="Polar residues" evidence="4">
    <location>
        <begin position="63"/>
        <end position="76"/>
    </location>
</feature>
<dbReference type="SUPFAM" id="SSF51445">
    <property type="entry name" value="(Trans)glycosidases"/>
    <property type="match status" value="1"/>
</dbReference>
<sequence>MTTRAKQLLSAGMLMTLMLASCSAPNAGKPAPSTPTTSVNISSGPTAPAQPTAPSQTSASSSHLDTMPTQSQQPSPREQAEALANELSVSEQASSLVMAGVPATGASAAEISALKKQGISNVFLRGRSQLSVKQTSVKVQQITQSLEANVPADLPVWVATDQEGGFVRVQQGPGFTELPTALTQGGWSPSKLKRELGAVGKQLVEAGINVNLAPVADVVPAELGTGNAPIGYFGREYAHGATAVAKTMATVNEALHSQGVQPVVKHFPGLGRVAKNTDTNSGVADTKIDANSSDLQPFERAIEQDKSWVMVSNARYAKLDAKNDAPFSSKIITGLLREQMGYEGIVISDDLCEAKQVSYLQVGERAVKFVAAGGTLPLCVESAPAITMAKALAAEAKADGKFAAKVKEAAVKILEEKLSARQAARRQIKRVGPGCFLTR</sequence>
<evidence type="ECO:0000256" key="4">
    <source>
        <dbReference type="SAM" id="MobiDB-lite"/>
    </source>
</evidence>
<evidence type="ECO:0000256" key="2">
    <source>
        <dbReference type="ARBA" id="ARBA00022801"/>
    </source>
</evidence>
<dbReference type="EC" id="3.2.1.-" evidence="7"/>
<feature type="compositionally biased region" description="Low complexity" evidence="4">
    <location>
        <begin position="42"/>
        <end position="62"/>
    </location>
</feature>
<dbReference type="Proteomes" id="UP000006878">
    <property type="component" value="Chromosome"/>
</dbReference>
<evidence type="ECO:0000313" key="8">
    <source>
        <dbReference type="Proteomes" id="UP000006878"/>
    </source>
</evidence>
<dbReference type="PANTHER" id="PTHR30480">
    <property type="entry name" value="BETA-HEXOSAMINIDASE-RELATED"/>
    <property type="match status" value="1"/>
</dbReference>
<feature type="signal peptide" evidence="5">
    <location>
        <begin position="1"/>
        <end position="26"/>
    </location>
</feature>
<dbReference type="EMBL" id="FQ311875">
    <property type="protein sequence ID" value="CBT74587.1"/>
    <property type="molecule type" value="Genomic_DNA"/>
</dbReference>
<dbReference type="InterPro" id="IPR001764">
    <property type="entry name" value="Glyco_hydro_3_N"/>
</dbReference>
<reference evidence="8" key="1">
    <citation type="journal article" date="2010" name="PLoS ONE">
        <title>The Arthrobacter arilaitensis Re117 genome sequence reveals its genetic adaptation to the surface of cheese.</title>
        <authorList>
            <person name="Monnet C."/>
            <person name="Loux V."/>
            <person name="Gibrat J.F."/>
            <person name="Spinnler E."/>
            <person name="Barbe V."/>
            <person name="Vacherie B."/>
            <person name="Gavory F."/>
            <person name="Gourbeyre E."/>
            <person name="Siguier P."/>
            <person name="Chandler M."/>
            <person name="Elleuch R."/>
            <person name="Irlinger F."/>
            <person name="Vallaeys T."/>
        </authorList>
    </citation>
    <scope>NUCLEOTIDE SEQUENCE</scope>
    <source>
        <strain evidence="8">DSM 16368 / CIP 108037 / IAM 15318 / JCM 13566 / Re117</strain>
    </source>
</reference>
<accession>A0ABM9PTS5</accession>
<proteinExistence type="inferred from homology"/>
<evidence type="ECO:0000256" key="5">
    <source>
        <dbReference type="SAM" id="SignalP"/>
    </source>
</evidence>
<feature type="chain" id="PRO_5046177571" evidence="5">
    <location>
        <begin position="27"/>
        <end position="439"/>
    </location>
</feature>
<evidence type="ECO:0000256" key="1">
    <source>
        <dbReference type="ARBA" id="ARBA00005336"/>
    </source>
</evidence>
<comment type="similarity">
    <text evidence="1">Belongs to the glycosyl hydrolase 3 family.</text>
</comment>
<feature type="domain" description="Glycoside hydrolase family 3 N-terminal" evidence="6">
    <location>
        <begin position="101"/>
        <end position="414"/>
    </location>
</feature>
<dbReference type="Pfam" id="PF00933">
    <property type="entry name" value="Glyco_hydro_3"/>
    <property type="match status" value="1"/>
</dbReference>
<organism evidence="7 8">
    <name type="scientific">Glutamicibacter arilaitensis (strain DSM 16368 / CIP 108037 / IAM 15318 / JCM 13566 / NCIMB 14258 / Re117)</name>
    <name type="common">Arthrobacter arilaitensis</name>
    <dbReference type="NCBI Taxonomy" id="861360"/>
    <lineage>
        <taxon>Bacteria</taxon>
        <taxon>Bacillati</taxon>
        <taxon>Actinomycetota</taxon>
        <taxon>Actinomycetes</taxon>
        <taxon>Micrococcales</taxon>
        <taxon>Micrococcaceae</taxon>
        <taxon>Glutamicibacter</taxon>
    </lineage>
</organism>
<keyword evidence="8" id="KW-1185">Reference proteome</keyword>
<protein>
    <submittedName>
        <fullName evidence="7">Glycosyl hydrolase, family 3</fullName>
        <ecNumber evidence="7">3.2.1.-</ecNumber>
    </submittedName>
</protein>
<dbReference type="PANTHER" id="PTHR30480:SF16">
    <property type="entry name" value="GLYCOSIDE HYDROLASE FAMILY 3 DOMAIN PROTEIN"/>
    <property type="match status" value="1"/>
</dbReference>
<gene>
    <name evidence="7" type="ordered locus">AARI_03520</name>
</gene>
<reference evidence="8" key="2">
    <citation type="submission" date="2010-07" db="EMBL/GenBank/DDBJ databases">
        <title>Complete genome sequence of Arthrobacter arilaitensis (strain DSM 16368 / CIP 108037 / JCM 13566 / Re117).</title>
        <authorList>
            <person name="Genoscope."/>
        </authorList>
    </citation>
    <scope>NUCLEOTIDE SEQUENCE [LARGE SCALE GENOMIC DNA]</scope>
    <source>
        <strain evidence="8">DSM 16368 / CIP 108037 / IAM 15318 / JCM 13566 / Re117</strain>
    </source>
</reference>
<dbReference type="PROSITE" id="PS51257">
    <property type="entry name" value="PROKAR_LIPOPROTEIN"/>
    <property type="match status" value="1"/>
</dbReference>
<keyword evidence="3 7" id="KW-0326">Glycosidase</keyword>
<dbReference type="InterPro" id="IPR017853">
    <property type="entry name" value="GH"/>
</dbReference>
<evidence type="ECO:0000313" key="7">
    <source>
        <dbReference type="EMBL" id="CBT74587.1"/>
    </source>
</evidence>
<keyword evidence="5" id="KW-0732">Signal</keyword>
<dbReference type="GeneID" id="303183966"/>
<dbReference type="GO" id="GO:0016798">
    <property type="term" value="F:hydrolase activity, acting on glycosyl bonds"/>
    <property type="evidence" value="ECO:0007669"/>
    <property type="project" value="UniProtKB-KW"/>
</dbReference>
<dbReference type="InterPro" id="IPR050226">
    <property type="entry name" value="NagZ_Beta-hexosaminidase"/>
</dbReference>
<dbReference type="InterPro" id="IPR036962">
    <property type="entry name" value="Glyco_hydro_3_N_sf"/>
</dbReference>
<evidence type="ECO:0000256" key="3">
    <source>
        <dbReference type="ARBA" id="ARBA00023295"/>
    </source>
</evidence>
<dbReference type="Gene3D" id="3.20.20.300">
    <property type="entry name" value="Glycoside hydrolase, family 3, N-terminal domain"/>
    <property type="match status" value="1"/>
</dbReference>